<comment type="similarity">
    <text evidence="1">Belongs to the UPF0302 family.</text>
</comment>
<dbReference type="PIRSF" id="PIRSF007165">
    <property type="entry name" value="UCP007165"/>
    <property type="match status" value="1"/>
</dbReference>
<dbReference type="InterPro" id="IPR011188">
    <property type="entry name" value="UPF0302"/>
</dbReference>
<organism evidence="3 4">
    <name type="scientific">Psychrobacillus soli</name>
    <dbReference type="NCBI Taxonomy" id="1543965"/>
    <lineage>
        <taxon>Bacteria</taxon>
        <taxon>Bacillati</taxon>
        <taxon>Bacillota</taxon>
        <taxon>Bacilli</taxon>
        <taxon>Bacillales</taxon>
        <taxon>Bacillaceae</taxon>
        <taxon>Psychrobacillus</taxon>
    </lineage>
</organism>
<dbReference type="InterPro" id="IPR014963">
    <property type="entry name" value="UPF0302_N"/>
</dbReference>
<dbReference type="AlphaFoldDB" id="A0A544TD36"/>
<dbReference type="InterPro" id="IPR038091">
    <property type="entry name" value="UPF0302_N_sf"/>
</dbReference>
<dbReference type="RefSeq" id="WP_142607226.1">
    <property type="nucleotide sequence ID" value="NZ_VDGG01000016.1"/>
</dbReference>
<dbReference type="Pfam" id="PF08864">
    <property type="entry name" value="UPF0302"/>
    <property type="match status" value="1"/>
</dbReference>
<name>A0A544TD36_9BACI</name>
<dbReference type="Gene3D" id="3.40.1530.30">
    <property type="entry name" value="Uncharacterised family UPF0302, N-terminal domain"/>
    <property type="match status" value="1"/>
</dbReference>
<accession>A0A544TD36</accession>
<dbReference type="HAMAP" id="MF_00760">
    <property type="entry name" value="UPF0302"/>
    <property type="match status" value="1"/>
</dbReference>
<dbReference type="NCBIfam" id="NF002965">
    <property type="entry name" value="PRK03636.1"/>
    <property type="match status" value="1"/>
</dbReference>
<dbReference type="OrthoDB" id="2155814at2"/>
<gene>
    <name evidence="3" type="ORF">FG383_09765</name>
</gene>
<dbReference type="EMBL" id="VDGG01000016">
    <property type="protein sequence ID" value="TQR15378.1"/>
    <property type="molecule type" value="Genomic_DNA"/>
</dbReference>
<dbReference type="InterPro" id="IPR014957">
    <property type="entry name" value="IDEAL_dom"/>
</dbReference>
<comment type="caution">
    <text evidence="3">The sequence shown here is derived from an EMBL/GenBank/DDBJ whole genome shotgun (WGS) entry which is preliminary data.</text>
</comment>
<evidence type="ECO:0000313" key="3">
    <source>
        <dbReference type="EMBL" id="TQR15378.1"/>
    </source>
</evidence>
<dbReference type="InterPro" id="IPR027393">
    <property type="entry name" value="Virus_scaffolding_prot_C"/>
</dbReference>
<evidence type="ECO:0000259" key="2">
    <source>
        <dbReference type="SMART" id="SM00914"/>
    </source>
</evidence>
<keyword evidence="4" id="KW-1185">Reference proteome</keyword>
<dbReference type="Gene3D" id="4.10.810.10">
    <property type="entry name" value="Virus Scaffolding Protein, Chain A"/>
    <property type="match status" value="1"/>
</dbReference>
<protein>
    <recommendedName>
        <fullName evidence="1">UPF0302 protein FG383_09765</fullName>
    </recommendedName>
</protein>
<reference evidence="3 4" key="1">
    <citation type="submission" date="2019-05" db="EMBL/GenBank/DDBJ databases">
        <title>Psychrobacillus vulpis sp. nov., a new species isolated from feces of a red fox that inhabits in The Tablas de Daimiel Natural Park, Albacete, Spain.</title>
        <authorList>
            <person name="Rodriguez M."/>
            <person name="Reina J.C."/>
            <person name="Bejar V."/>
            <person name="Llamas I."/>
        </authorList>
    </citation>
    <scope>NUCLEOTIDE SEQUENCE [LARGE SCALE GENOMIC DNA]</scope>
    <source>
        <strain evidence="3 4">NHI-2</strain>
    </source>
</reference>
<feature type="domain" description="IDEAL" evidence="2">
    <location>
        <begin position="139"/>
        <end position="175"/>
    </location>
</feature>
<sequence length="183" mass="21672">MTASVSVGEKKEFVRWFLKKYQMKRRECVWILNYLISHETLLNNVHFVEEAHYCPRAMIMSVTTSSGIPFRFYKGSVMTADAEKSFHDLRLHPEEDMYIQLNFQMLPPSPEYLAVLEENPFMPKYLHISEKDKRIAEDMLAESLHSFQVEQLKKQIDEAIDENNKDKFLELSALWKQLQHRGN</sequence>
<evidence type="ECO:0000256" key="1">
    <source>
        <dbReference type="HAMAP-Rule" id="MF_00760"/>
    </source>
</evidence>
<dbReference type="SMART" id="SM00914">
    <property type="entry name" value="IDEAL"/>
    <property type="match status" value="1"/>
</dbReference>
<dbReference type="Proteomes" id="UP000318937">
    <property type="component" value="Unassembled WGS sequence"/>
</dbReference>
<dbReference type="Pfam" id="PF08858">
    <property type="entry name" value="IDEAL"/>
    <property type="match status" value="1"/>
</dbReference>
<proteinExistence type="inferred from homology"/>
<evidence type="ECO:0000313" key="4">
    <source>
        <dbReference type="Proteomes" id="UP000318937"/>
    </source>
</evidence>